<dbReference type="AlphaFoldDB" id="A0A6V7HNW7"/>
<proteinExistence type="predicted"/>
<protein>
    <submittedName>
        <fullName evidence="1">Uncharacterized protein</fullName>
    </submittedName>
</protein>
<sequence length="68" mass="7411">MYFLLDCTSCSFYSVYGRTEGSLMRPPAEGQASGVSLAPLDQTFVQFLTSVVKLFDAGTFQFGSQLAK</sequence>
<name>A0A6V7HNW7_9HYME</name>
<reference evidence="1" key="1">
    <citation type="submission" date="2020-07" db="EMBL/GenBank/DDBJ databases">
        <authorList>
            <person name="Ferguson B K."/>
        </authorList>
    </citation>
    <scope>NUCLEOTIDE SEQUENCE</scope>
    <source>
        <strain evidence="1">L06</strain>
    </source>
</reference>
<gene>
    <name evidence="1" type="ORF">BBRV_LOCUS741</name>
</gene>
<accession>A0A6V7HNW7</accession>
<dbReference type="EMBL" id="CADCXW020000001">
    <property type="protein sequence ID" value="CAD1527923.1"/>
    <property type="molecule type" value="Genomic_DNA"/>
</dbReference>
<evidence type="ECO:0000313" key="1">
    <source>
        <dbReference type="EMBL" id="CAD1527923.1"/>
    </source>
</evidence>
<organism evidence="1">
    <name type="scientific">Bracon brevicornis</name>
    <dbReference type="NCBI Taxonomy" id="1563983"/>
    <lineage>
        <taxon>Eukaryota</taxon>
        <taxon>Metazoa</taxon>
        <taxon>Ecdysozoa</taxon>
        <taxon>Arthropoda</taxon>
        <taxon>Hexapoda</taxon>
        <taxon>Insecta</taxon>
        <taxon>Pterygota</taxon>
        <taxon>Neoptera</taxon>
        <taxon>Endopterygota</taxon>
        <taxon>Hymenoptera</taxon>
        <taxon>Apocrita</taxon>
        <taxon>Ichneumonoidea</taxon>
        <taxon>Braconidae</taxon>
        <taxon>Braconinae</taxon>
        <taxon>Bracon</taxon>
    </lineage>
</organism>